<feature type="domain" description="HTH lysR-type" evidence="5">
    <location>
        <begin position="20"/>
        <end position="71"/>
    </location>
</feature>
<dbReference type="PANTHER" id="PTHR30126:SF64">
    <property type="entry name" value="HTH-TYPE TRANSCRIPTIONAL REGULATOR CITR"/>
    <property type="match status" value="1"/>
</dbReference>
<evidence type="ECO:0000259" key="5">
    <source>
        <dbReference type="PROSITE" id="PS50931"/>
    </source>
</evidence>
<dbReference type="Pfam" id="PF03466">
    <property type="entry name" value="LysR_substrate"/>
    <property type="match status" value="1"/>
</dbReference>
<evidence type="ECO:0000256" key="4">
    <source>
        <dbReference type="ARBA" id="ARBA00023163"/>
    </source>
</evidence>
<organism evidence="6 7">
    <name type="scientific">Paenibacillus gyeongsangnamensis</name>
    <dbReference type="NCBI Taxonomy" id="3388067"/>
    <lineage>
        <taxon>Bacteria</taxon>
        <taxon>Bacillati</taxon>
        <taxon>Bacillota</taxon>
        <taxon>Bacilli</taxon>
        <taxon>Bacillales</taxon>
        <taxon>Paenibacillaceae</taxon>
        <taxon>Paenibacillus</taxon>
    </lineage>
</organism>
<dbReference type="Gene3D" id="1.10.10.10">
    <property type="entry name" value="Winged helix-like DNA-binding domain superfamily/Winged helix DNA-binding domain"/>
    <property type="match status" value="1"/>
</dbReference>
<keyword evidence="4" id="KW-0804">Transcription</keyword>
<dbReference type="PROSITE" id="PS50931">
    <property type="entry name" value="HTH_LYSR"/>
    <property type="match status" value="1"/>
</dbReference>
<dbReference type="SUPFAM" id="SSF46785">
    <property type="entry name" value="Winged helix' DNA-binding domain"/>
    <property type="match status" value="1"/>
</dbReference>
<evidence type="ECO:0000256" key="2">
    <source>
        <dbReference type="ARBA" id="ARBA00023015"/>
    </source>
</evidence>
<sequence>MFNQYDIEVINIINHMDRYVVFYQTAVTGSFTRAAERLFMTQPSVTYAIKQLEEELQASLFVRKSKGVELTEEGSALLQCVAPAIRLLEEGRRAVAQYGDLERGEIRIGASEAVIKHYLLDAIESFHSAHPNIRFGFRHGRTRDIRQMLLEGGADIGLIHLRQDEDAAQLQIHAEWPVELIFISAPSFLPLSEEPRHPKELLKLPMITLSARSSSRAYAEDLASAYGVKLQSEMEVGSVDLLLELTRMGFGCAIVNRKYAEGGLRTGSLIEIPVGTELPAWRITLVSSSSRALPAAARAFLQLMSA</sequence>
<dbReference type="CDD" id="cd05466">
    <property type="entry name" value="PBP2_LTTR_substrate"/>
    <property type="match status" value="1"/>
</dbReference>
<dbReference type="InterPro" id="IPR000847">
    <property type="entry name" value="LysR_HTH_N"/>
</dbReference>
<keyword evidence="2" id="KW-0805">Transcription regulation</keyword>
<comment type="caution">
    <text evidence="6">The sequence shown here is derived from an EMBL/GenBank/DDBJ whole genome shotgun (WGS) entry which is preliminary data.</text>
</comment>
<dbReference type="InterPro" id="IPR036390">
    <property type="entry name" value="WH_DNA-bd_sf"/>
</dbReference>
<dbReference type="Proteomes" id="UP001527882">
    <property type="component" value="Unassembled WGS sequence"/>
</dbReference>
<dbReference type="Pfam" id="PF00126">
    <property type="entry name" value="HTH_1"/>
    <property type="match status" value="1"/>
</dbReference>
<dbReference type="InterPro" id="IPR036388">
    <property type="entry name" value="WH-like_DNA-bd_sf"/>
</dbReference>
<name>A0ABT4Q8F4_9BACL</name>
<dbReference type="RefSeq" id="WP_269881565.1">
    <property type="nucleotide sequence ID" value="NZ_JAQAGZ010000006.1"/>
</dbReference>
<evidence type="ECO:0000256" key="3">
    <source>
        <dbReference type="ARBA" id="ARBA00023125"/>
    </source>
</evidence>
<evidence type="ECO:0000313" key="7">
    <source>
        <dbReference type="Proteomes" id="UP001527882"/>
    </source>
</evidence>
<dbReference type="PRINTS" id="PR00039">
    <property type="entry name" value="HTHLYSR"/>
</dbReference>
<dbReference type="SUPFAM" id="SSF53850">
    <property type="entry name" value="Periplasmic binding protein-like II"/>
    <property type="match status" value="1"/>
</dbReference>
<accession>A0ABT4Q8F4</accession>
<keyword evidence="7" id="KW-1185">Reference proteome</keyword>
<dbReference type="InterPro" id="IPR005119">
    <property type="entry name" value="LysR_subst-bd"/>
</dbReference>
<proteinExistence type="inferred from homology"/>
<evidence type="ECO:0000313" key="6">
    <source>
        <dbReference type="EMBL" id="MCZ8513104.1"/>
    </source>
</evidence>
<evidence type="ECO:0000256" key="1">
    <source>
        <dbReference type="ARBA" id="ARBA00009437"/>
    </source>
</evidence>
<comment type="similarity">
    <text evidence="1">Belongs to the LysR transcriptional regulatory family.</text>
</comment>
<dbReference type="EMBL" id="JAQAGZ010000006">
    <property type="protein sequence ID" value="MCZ8513104.1"/>
    <property type="molecule type" value="Genomic_DNA"/>
</dbReference>
<protein>
    <submittedName>
        <fullName evidence="6">LysR family transcriptional regulator</fullName>
    </submittedName>
</protein>
<gene>
    <name evidence="6" type="ORF">O9H85_11855</name>
</gene>
<reference evidence="6 7" key="1">
    <citation type="submission" date="2022-12" db="EMBL/GenBank/DDBJ databases">
        <title>Draft genome sequence of Paenibacillus sp. dW9.</title>
        <authorList>
            <person name="Choi E.-W."/>
            <person name="Kim D.-U."/>
        </authorList>
    </citation>
    <scope>NUCLEOTIDE SEQUENCE [LARGE SCALE GENOMIC DNA]</scope>
    <source>
        <strain evidence="7">dW9</strain>
    </source>
</reference>
<dbReference type="Gene3D" id="3.40.190.290">
    <property type="match status" value="1"/>
</dbReference>
<dbReference type="PANTHER" id="PTHR30126">
    <property type="entry name" value="HTH-TYPE TRANSCRIPTIONAL REGULATOR"/>
    <property type="match status" value="1"/>
</dbReference>
<keyword evidence="3" id="KW-0238">DNA-binding</keyword>